<dbReference type="EMBL" id="QGHA01000001">
    <property type="protein sequence ID" value="PWK79549.1"/>
    <property type="molecule type" value="Genomic_DNA"/>
</dbReference>
<dbReference type="AlphaFoldDB" id="A0A316HEA5"/>
<evidence type="ECO:0000259" key="5">
    <source>
        <dbReference type="Pfam" id="PF04542"/>
    </source>
</evidence>
<keyword evidence="4" id="KW-0804">Transcription</keyword>
<dbReference type="Pfam" id="PF04542">
    <property type="entry name" value="Sigma70_r2"/>
    <property type="match status" value="1"/>
</dbReference>
<dbReference type="InterPro" id="IPR014284">
    <property type="entry name" value="RNA_pol_sigma-70_dom"/>
</dbReference>
<dbReference type="GO" id="GO:0016987">
    <property type="term" value="F:sigma factor activity"/>
    <property type="evidence" value="ECO:0007669"/>
    <property type="project" value="UniProtKB-KW"/>
</dbReference>
<dbReference type="InterPro" id="IPR036388">
    <property type="entry name" value="WH-like_DNA-bd_sf"/>
</dbReference>
<evidence type="ECO:0000259" key="6">
    <source>
        <dbReference type="Pfam" id="PF08281"/>
    </source>
</evidence>
<evidence type="ECO:0000313" key="8">
    <source>
        <dbReference type="Proteomes" id="UP000245678"/>
    </source>
</evidence>
<dbReference type="InterPro" id="IPR039425">
    <property type="entry name" value="RNA_pol_sigma-70-like"/>
</dbReference>
<dbReference type="NCBIfam" id="TIGR02937">
    <property type="entry name" value="sigma70-ECF"/>
    <property type="match status" value="1"/>
</dbReference>
<reference evidence="7 8" key="1">
    <citation type="submission" date="2018-05" db="EMBL/GenBank/DDBJ databases">
        <title>Genomic Encyclopedia of Archaeal and Bacterial Type Strains, Phase II (KMG-II): from individual species to whole genera.</title>
        <authorList>
            <person name="Goeker M."/>
        </authorList>
    </citation>
    <scope>NUCLEOTIDE SEQUENCE [LARGE SCALE GENOMIC DNA]</scope>
    <source>
        <strain evidence="7 8">DSM 19975</strain>
    </source>
</reference>
<dbReference type="SUPFAM" id="SSF88946">
    <property type="entry name" value="Sigma2 domain of RNA polymerase sigma factors"/>
    <property type="match status" value="1"/>
</dbReference>
<name>A0A316HEA5_9SPHI</name>
<protein>
    <submittedName>
        <fullName evidence="7">RNA polymerase sigma-70 factor (ECF subfamily)</fullName>
    </submittedName>
</protein>
<dbReference type="NCBIfam" id="TIGR02985">
    <property type="entry name" value="Sig70_bacteroi1"/>
    <property type="match status" value="1"/>
</dbReference>
<dbReference type="GO" id="GO:0006352">
    <property type="term" value="P:DNA-templated transcription initiation"/>
    <property type="evidence" value="ECO:0007669"/>
    <property type="project" value="InterPro"/>
</dbReference>
<feature type="domain" description="RNA polymerase sigma factor 70 region 4 type 2" evidence="6">
    <location>
        <begin position="123"/>
        <end position="171"/>
    </location>
</feature>
<dbReference type="GO" id="GO:0003677">
    <property type="term" value="F:DNA binding"/>
    <property type="evidence" value="ECO:0007669"/>
    <property type="project" value="InterPro"/>
</dbReference>
<dbReference type="Proteomes" id="UP000245678">
    <property type="component" value="Unassembled WGS sequence"/>
</dbReference>
<keyword evidence="2" id="KW-0805">Transcription regulation</keyword>
<proteinExistence type="inferred from homology"/>
<evidence type="ECO:0000256" key="3">
    <source>
        <dbReference type="ARBA" id="ARBA00023082"/>
    </source>
</evidence>
<keyword evidence="8" id="KW-1185">Reference proteome</keyword>
<dbReference type="Gene3D" id="1.10.10.10">
    <property type="entry name" value="Winged helix-like DNA-binding domain superfamily/Winged helix DNA-binding domain"/>
    <property type="match status" value="1"/>
</dbReference>
<evidence type="ECO:0000256" key="2">
    <source>
        <dbReference type="ARBA" id="ARBA00023015"/>
    </source>
</evidence>
<comment type="similarity">
    <text evidence="1">Belongs to the sigma-70 factor family. ECF subfamily.</text>
</comment>
<dbReference type="InterPro" id="IPR013324">
    <property type="entry name" value="RNA_pol_sigma_r3/r4-like"/>
</dbReference>
<dbReference type="PANTHER" id="PTHR43133">
    <property type="entry name" value="RNA POLYMERASE ECF-TYPE SIGMA FACTO"/>
    <property type="match status" value="1"/>
</dbReference>
<accession>A0A316HEA5</accession>
<dbReference type="RefSeq" id="WP_109605266.1">
    <property type="nucleotide sequence ID" value="NZ_QGHA01000001.1"/>
</dbReference>
<dbReference type="InterPro" id="IPR013325">
    <property type="entry name" value="RNA_pol_sigma_r2"/>
</dbReference>
<sequence>MADKDLPDHILLKKLRDDDLKAYDAIFFRYFRKIHAFARSSVRDDETAKELAMDVMIRLWQKRGSILVETDLNAYLYRSIRNALYNNWKRKAIITLPISDLPESFEPISQPADHELDCKELQQSYQEKLNQLSPQRKQVFTMSREQNMSYAEIADHLNLSVNTVRNHVSASLQYFREHLNEFAALLLPVILLITAFKK</sequence>
<dbReference type="Gene3D" id="1.10.1740.10">
    <property type="match status" value="1"/>
</dbReference>
<comment type="caution">
    <text evidence="7">The sequence shown here is derived from an EMBL/GenBank/DDBJ whole genome shotgun (WGS) entry which is preliminary data.</text>
</comment>
<dbReference type="Pfam" id="PF08281">
    <property type="entry name" value="Sigma70_r4_2"/>
    <property type="match status" value="1"/>
</dbReference>
<dbReference type="SUPFAM" id="SSF88659">
    <property type="entry name" value="Sigma3 and sigma4 domains of RNA polymerase sigma factors"/>
    <property type="match status" value="1"/>
</dbReference>
<dbReference type="PANTHER" id="PTHR43133:SF46">
    <property type="entry name" value="RNA POLYMERASE SIGMA-70 FACTOR ECF SUBFAMILY"/>
    <property type="match status" value="1"/>
</dbReference>
<evidence type="ECO:0000313" key="7">
    <source>
        <dbReference type="EMBL" id="PWK79549.1"/>
    </source>
</evidence>
<gene>
    <name evidence="7" type="ORF">LX99_00006</name>
</gene>
<evidence type="ECO:0000256" key="1">
    <source>
        <dbReference type="ARBA" id="ARBA00010641"/>
    </source>
</evidence>
<evidence type="ECO:0000256" key="4">
    <source>
        <dbReference type="ARBA" id="ARBA00023163"/>
    </source>
</evidence>
<keyword evidence="3" id="KW-0731">Sigma factor</keyword>
<dbReference type="InterPro" id="IPR013249">
    <property type="entry name" value="RNA_pol_sigma70_r4_t2"/>
</dbReference>
<dbReference type="InterPro" id="IPR014327">
    <property type="entry name" value="RNA_pol_sigma70_bacteroid"/>
</dbReference>
<feature type="domain" description="RNA polymerase sigma-70 region 2" evidence="5">
    <location>
        <begin position="29"/>
        <end position="91"/>
    </location>
</feature>
<dbReference type="InterPro" id="IPR007627">
    <property type="entry name" value="RNA_pol_sigma70_r2"/>
</dbReference>
<organism evidence="7 8">
    <name type="scientific">Mucilaginibacter oryzae</name>
    <dbReference type="NCBI Taxonomy" id="468058"/>
    <lineage>
        <taxon>Bacteria</taxon>
        <taxon>Pseudomonadati</taxon>
        <taxon>Bacteroidota</taxon>
        <taxon>Sphingobacteriia</taxon>
        <taxon>Sphingobacteriales</taxon>
        <taxon>Sphingobacteriaceae</taxon>
        <taxon>Mucilaginibacter</taxon>
    </lineage>
</organism>